<keyword evidence="2" id="KW-1185">Reference proteome</keyword>
<accession>A0ABT8TB76</accession>
<sequence>MTTQPLTNQELGKLAPSLFTAEPCFEASDKYHFISTISVVDEIRSYGWYPVSASESSVRDEAKEGFQQHCVRFRQLDDFLNPGQNVLELLLFNSHDRSKKFSISAGIYRFVCANGLVVADSVFESYDIKHIGDKENEVKNAVDNIVKAKEKIMDKITLFENTMLNESEKESFARASIPLRFEKHLQVNYKDLLEPNRISDDKNDLYTVFNTIQEHLIRGNLSGINKITGRRFTSKEIKSISTDAQINKSLWQMAENIAKIKQSQAA</sequence>
<dbReference type="EMBL" id="JAULJQ010000010">
    <property type="protein sequence ID" value="MDO2409993.1"/>
    <property type="molecule type" value="Genomic_DNA"/>
</dbReference>
<gene>
    <name evidence="1" type="ORF">Q2362_07840</name>
</gene>
<dbReference type="Pfam" id="PF06067">
    <property type="entry name" value="DUF932"/>
    <property type="match status" value="1"/>
</dbReference>
<organism evidence="1 2">
    <name type="scientific">Campylobacter magnus</name>
    <dbReference type="NCBI Taxonomy" id="3026462"/>
    <lineage>
        <taxon>Bacteria</taxon>
        <taxon>Pseudomonadati</taxon>
        <taxon>Campylobacterota</taxon>
        <taxon>Epsilonproteobacteria</taxon>
        <taxon>Campylobacterales</taxon>
        <taxon>Campylobacteraceae</taxon>
        <taxon>Campylobacter</taxon>
    </lineage>
</organism>
<dbReference type="RefSeq" id="WP_302244769.1">
    <property type="nucleotide sequence ID" value="NZ_JAULJQ010000010.1"/>
</dbReference>
<protein>
    <submittedName>
        <fullName evidence="1">DUF932 domain-containing protein</fullName>
    </submittedName>
</protein>
<dbReference type="Proteomes" id="UP001171111">
    <property type="component" value="Unassembled WGS sequence"/>
</dbReference>
<comment type="caution">
    <text evidence="1">The sequence shown here is derived from an EMBL/GenBank/DDBJ whole genome shotgun (WGS) entry which is preliminary data.</text>
</comment>
<dbReference type="InterPro" id="IPR026325">
    <property type="entry name" value="DUF932"/>
</dbReference>
<evidence type="ECO:0000313" key="2">
    <source>
        <dbReference type="Proteomes" id="UP001171111"/>
    </source>
</evidence>
<proteinExistence type="predicted"/>
<evidence type="ECO:0000313" key="1">
    <source>
        <dbReference type="EMBL" id="MDO2409993.1"/>
    </source>
</evidence>
<name>A0ABT8TB76_9BACT</name>
<reference evidence="1 2" key="1">
    <citation type="submission" date="2023-06" db="EMBL/GenBank/DDBJ databases">
        <title>Campylobacter magnum sp. nov., isolated from cecal contents of domestic pigs (Sus scrofa domesticus).</title>
        <authorList>
            <person name="Papic B."/>
            <person name="Gruntar I."/>
        </authorList>
    </citation>
    <scope>NUCLEOTIDE SEQUENCE [LARGE SCALE GENOMIC DNA]</scope>
    <source>
        <strain evidence="2">34484-21</strain>
    </source>
</reference>